<dbReference type="Proteomes" id="UP001501410">
    <property type="component" value="Unassembled WGS sequence"/>
</dbReference>
<accession>A0ABP8MWZ9</accession>
<sequence length="177" mass="21087">MNSTLNFIGLYWSQITLVLLGVGYFVKRVLDLKSKKLEINYTLFQQHRIQSISNFLMNYAKADRVYLELSHYDIMNGKYTPKELDEIILPTLGELQKAVLEIKIYFDQETYTPFCKVMEEFFDLNNMIMRTWLDNNDRTKIIPLSNKIHSYKQRVRSRNEELLQQISNNVKLIYNAK</sequence>
<evidence type="ECO:0000313" key="3">
    <source>
        <dbReference type="Proteomes" id="UP001501410"/>
    </source>
</evidence>
<proteinExistence type="predicted"/>
<gene>
    <name evidence="2" type="ORF">GCM10023092_24430</name>
</gene>
<comment type="caution">
    <text evidence="2">The sequence shown here is derived from an EMBL/GenBank/DDBJ whole genome shotgun (WGS) entry which is preliminary data.</text>
</comment>
<keyword evidence="3" id="KW-1185">Reference proteome</keyword>
<protein>
    <recommendedName>
        <fullName evidence="4">DUF4760 domain-containing protein</fullName>
    </recommendedName>
</protein>
<evidence type="ECO:0000256" key="1">
    <source>
        <dbReference type="SAM" id="Phobius"/>
    </source>
</evidence>
<dbReference type="EMBL" id="BAABEZ010000024">
    <property type="protein sequence ID" value="GAA4457551.1"/>
    <property type="molecule type" value="Genomic_DNA"/>
</dbReference>
<evidence type="ECO:0008006" key="4">
    <source>
        <dbReference type="Google" id="ProtNLM"/>
    </source>
</evidence>
<name>A0ABP8MWZ9_9BACT</name>
<feature type="transmembrane region" description="Helical" evidence="1">
    <location>
        <begin position="6"/>
        <end position="26"/>
    </location>
</feature>
<dbReference type="RefSeq" id="WP_344827549.1">
    <property type="nucleotide sequence ID" value="NZ_BAABEZ010000024.1"/>
</dbReference>
<keyword evidence="1" id="KW-0472">Membrane</keyword>
<keyword evidence="1" id="KW-0812">Transmembrane</keyword>
<evidence type="ECO:0000313" key="2">
    <source>
        <dbReference type="EMBL" id="GAA4457551.1"/>
    </source>
</evidence>
<reference evidence="3" key="1">
    <citation type="journal article" date="2019" name="Int. J. Syst. Evol. Microbiol.">
        <title>The Global Catalogue of Microorganisms (GCM) 10K type strain sequencing project: providing services to taxonomists for standard genome sequencing and annotation.</title>
        <authorList>
            <consortium name="The Broad Institute Genomics Platform"/>
            <consortium name="The Broad Institute Genome Sequencing Center for Infectious Disease"/>
            <person name="Wu L."/>
            <person name="Ma J."/>
        </authorList>
    </citation>
    <scope>NUCLEOTIDE SEQUENCE [LARGE SCALE GENOMIC DNA]</scope>
    <source>
        <strain evidence="3">JCM 31921</strain>
    </source>
</reference>
<organism evidence="2 3">
    <name type="scientific">Rurimicrobium arvi</name>
    <dbReference type="NCBI Taxonomy" id="2049916"/>
    <lineage>
        <taxon>Bacteria</taxon>
        <taxon>Pseudomonadati</taxon>
        <taxon>Bacteroidota</taxon>
        <taxon>Chitinophagia</taxon>
        <taxon>Chitinophagales</taxon>
        <taxon>Chitinophagaceae</taxon>
        <taxon>Rurimicrobium</taxon>
    </lineage>
</organism>
<keyword evidence="1" id="KW-1133">Transmembrane helix</keyword>